<feature type="transmembrane region" description="Helical" evidence="1">
    <location>
        <begin position="74"/>
        <end position="98"/>
    </location>
</feature>
<reference evidence="3" key="1">
    <citation type="submission" date="2018-05" db="EMBL/GenBank/DDBJ databases">
        <authorList>
            <person name="Lanie J.A."/>
            <person name="Ng W.-L."/>
            <person name="Kazmierczak K.M."/>
            <person name="Andrzejewski T.M."/>
            <person name="Davidsen T.M."/>
            <person name="Wayne K.J."/>
            <person name="Tettelin H."/>
            <person name="Glass J.I."/>
            <person name="Rusch D."/>
            <person name="Podicherti R."/>
            <person name="Tsui H.-C.T."/>
            <person name="Winkler M.E."/>
        </authorList>
    </citation>
    <scope>NUCLEOTIDE SEQUENCE</scope>
</reference>
<keyword evidence="1" id="KW-0472">Membrane</keyword>
<dbReference type="InterPro" id="IPR000620">
    <property type="entry name" value="EamA_dom"/>
</dbReference>
<dbReference type="GO" id="GO:0016020">
    <property type="term" value="C:membrane"/>
    <property type="evidence" value="ECO:0007669"/>
    <property type="project" value="InterPro"/>
</dbReference>
<feature type="transmembrane region" description="Helical" evidence="1">
    <location>
        <begin position="131"/>
        <end position="154"/>
    </location>
</feature>
<feature type="domain" description="EamA" evidence="2">
    <location>
        <begin position="2"/>
        <end position="120"/>
    </location>
</feature>
<evidence type="ECO:0000256" key="1">
    <source>
        <dbReference type="SAM" id="Phobius"/>
    </source>
</evidence>
<evidence type="ECO:0000313" key="3">
    <source>
        <dbReference type="EMBL" id="SVC17125.1"/>
    </source>
</evidence>
<dbReference type="SUPFAM" id="SSF103481">
    <property type="entry name" value="Multidrug resistance efflux transporter EmrE"/>
    <property type="match status" value="1"/>
</dbReference>
<protein>
    <recommendedName>
        <fullName evidence="2">EamA domain-containing protein</fullName>
    </recommendedName>
</protein>
<evidence type="ECO:0000259" key="2">
    <source>
        <dbReference type="Pfam" id="PF00892"/>
    </source>
</evidence>
<feature type="non-terminal residue" evidence="3">
    <location>
        <position position="187"/>
    </location>
</feature>
<sequence>MVGYGFNPLFTRWIYAYGLSPEIIVVYRYGIPAIVMLPFAGSVRVHFRESLLSFAGGMSMGFGALGYFKALAVLPVSICVLIFFTYPLFTMIFGRILFGIQLHGVHFGSALLILCGCALALGPSRDISGDLWIAVAWCFLAPLGVTTIILIFSLRVKNLNLLSSTAFMLFGNTLIGIIAFAWLEEGI</sequence>
<feature type="transmembrane region" description="Helical" evidence="1">
    <location>
        <begin position="51"/>
        <end position="68"/>
    </location>
</feature>
<dbReference type="EMBL" id="UINC01077208">
    <property type="protein sequence ID" value="SVC17125.1"/>
    <property type="molecule type" value="Genomic_DNA"/>
</dbReference>
<dbReference type="Pfam" id="PF00892">
    <property type="entry name" value="EamA"/>
    <property type="match status" value="1"/>
</dbReference>
<gene>
    <name evidence="3" type="ORF">METZ01_LOCUS269979</name>
</gene>
<dbReference type="AlphaFoldDB" id="A0A382JZX0"/>
<feature type="transmembrane region" description="Helical" evidence="1">
    <location>
        <begin position="105"/>
        <end position="125"/>
    </location>
</feature>
<keyword evidence="1" id="KW-0812">Transmembrane</keyword>
<accession>A0A382JZX0</accession>
<name>A0A382JZX0_9ZZZZ</name>
<proteinExistence type="predicted"/>
<organism evidence="3">
    <name type="scientific">marine metagenome</name>
    <dbReference type="NCBI Taxonomy" id="408172"/>
    <lineage>
        <taxon>unclassified sequences</taxon>
        <taxon>metagenomes</taxon>
        <taxon>ecological metagenomes</taxon>
    </lineage>
</organism>
<dbReference type="InterPro" id="IPR037185">
    <property type="entry name" value="EmrE-like"/>
</dbReference>
<feature type="transmembrane region" description="Helical" evidence="1">
    <location>
        <begin position="161"/>
        <end position="183"/>
    </location>
</feature>
<feature type="transmembrane region" description="Helical" evidence="1">
    <location>
        <begin position="14"/>
        <end position="39"/>
    </location>
</feature>
<keyword evidence="1" id="KW-1133">Transmembrane helix</keyword>